<feature type="domain" description="Tyr recombinase" evidence="6">
    <location>
        <begin position="109"/>
        <end position="290"/>
    </location>
</feature>
<evidence type="ECO:0000313" key="9">
    <source>
        <dbReference type="Proteomes" id="UP000019270"/>
    </source>
</evidence>
<evidence type="ECO:0000256" key="4">
    <source>
        <dbReference type="ARBA" id="ARBA00023172"/>
    </source>
</evidence>
<dbReference type="PANTHER" id="PTHR30349:SF41">
    <property type="entry name" value="INTEGRASE_RECOMBINASE PROTEIN MJ0367-RELATED"/>
    <property type="match status" value="1"/>
</dbReference>
<dbReference type="GeneID" id="67526132"/>
<dbReference type="InterPro" id="IPR013762">
    <property type="entry name" value="Integrase-like_cat_sf"/>
</dbReference>
<sequence>MNDLAQEFKKWLIEEGRAPKTIESYVGDVNGFNDFLKEKAVEELQPLSRFSFVRYKQQLLEKQFAIATINKKINSLKVYNDFLLKNGYVEDSYIQLKRDQVKIASGSEHVVTALSEEEVEKLLFFLEDSKKVSRRNKLIAYLLLYTGVRVTELVSIKLTDIDVLAATLTVRGKGGKIREISLRQDVLQLIKSYQQEDRKESKFCDSEYLLVSQRSSKLHRDAVRDWLAKISEELGMKLHPHLFRHTFATRLLRKGVDLTTVSKLTGHSTVNMTAKFYIQTTRQEKQNAVDKL</sequence>
<dbReference type="InterPro" id="IPR004107">
    <property type="entry name" value="Integrase_SAM-like_N"/>
</dbReference>
<keyword evidence="3 5" id="KW-0238">DNA-binding</keyword>
<protein>
    <submittedName>
        <fullName evidence="8">Integrase</fullName>
    </submittedName>
</protein>
<dbReference type="Pfam" id="PF00589">
    <property type="entry name" value="Phage_integrase"/>
    <property type="match status" value="1"/>
</dbReference>
<reference evidence="8 9" key="2">
    <citation type="journal article" date="2016" name="Sci. Rep.">
        <title>A novel serine protease, Sep1, from Bacillus firmus DS-1 has nematicidal activity and degrades multiple intestinal-associated nematode proteins.</title>
        <authorList>
            <person name="Geng C."/>
            <person name="Nie X."/>
            <person name="Tang Z."/>
            <person name="Zhang Y."/>
            <person name="Lin J."/>
            <person name="Sun M."/>
            <person name="Peng D."/>
        </authorList>
    </citation>
    <scope>NUCLEOTIDE SEQUENCE [LARGE SCALE GENOMIC DNA]</scope>
    <source>
        <strain evidence="8 9">DS1</strain>
    </source>
</reference>
<reference evidence="9" key="1">
    <citation type="submission" date="2013-03" db="EMBL/GenBank/DDBJ databases">
        <title>Draft genome sequence of Bacillus firmus DS1.</title>
        <authorList>
            <person name="Peng D."/>
            <person name="Zhu L."/>
            <person name="Sun M."/>
        </authorList>
    </citation>
    <scope>NUCLEOTIDE SEQUENCE [LARGE SCALE GENOMIC DNA]</scope>
    <source>
        <strain evidence="9">DS1</strain>
    </source>
</reference>
<dbReference type="PANTHER" id="PTHR30349">
    <property type="entry name" value="PHAGE INTEGRASE-RELATED"/>
    <property type="match status" value="1"/>
</dbReference>
<evidence type="ECO:0000256" key="3">
    <source>
        <dbReference type="ARBA" id="ARBA00023125"/>
    </source>
</evidence>
<dbReference type="eggNOG" id="COG4974">
    <property type="taxonomic scope" value="Bacteria"/>
</dbReference>
<gene>
    <name evidence="8" type="ORF">PBF_04558</name>
</gene>
<keyword evidence="2" id="KW-0229">DNA integration</keyword>
<evidence type="ECO:0000259" key="6">
    <source>
        <dbReference type="PROSITE" id="PS51898"/>
    </source>
</evidence>
<dbReference type="Pfam" id="PF02899">
    <property type="entry name" value="Phage_int_SAM_1"/>
    <property type="match status" value="1"/>
</dbReference>
<dbReference type="AlphaFoldDB" id="W7L9X3"/>
<dbReference type="Gene3D" id="1.10.443.10">
    <property type="entry name" value="Intergrase catalytic core"/>
    <property type="match status" value="1"/>
</dbReference>
<dbReference type="PROSITE" id="PS51900">
    <property type="entry name" value="CB"/>
    <property type="match status" value="1"/>
</dbReference>
<comment type="similarity">
    <text evidence="1">Belongs to the 'phage' integrase family.</text>
</comment>
<dbReference type="RefSeq" id="WP_035327668.1">
    <property type="nucleotide sequence ID" value="NZ_APVL01000003.1"/>
</dbReference>
<evidence type="ECO:0000256" key="2">
    <source>
        <dbReference type="ARBA" id="ARBA00022908"/>
    </source>
</evidence>
<evidence type="ECO:0000313" key="8">
    <source>
        <dbReference type="EMBL" id="EWG12037.1"/>
    </source>
</evidence>
<accession>W7L9X3</accession>
<dbReference type="SUPFAM" id="SSF56349">
    <property type="entry name" value="DNA breaking-rejoining enzymes"/>
    <property type="match status" value="1"/>
</dbReference>
<name>W7L9X3_CYTFI</name>
<dbReference type="InterPro" id="IPR011010">
    <property type="entry name" value="DNA_brk_join_enz"/>
</dbReference>
<dbReference type="EMBL" id="APVL01000003">
    <property type="protein sequence ID" value="EWG12037.1"/>
    <property type="molecule type" value="Genomic_DNA"/>
</dbReference>
<evidence type="ECO:0000256" key="5">
    <source>
        <dbReference type="PROSITE-ProRule" id="PRU01248"/>
    </source>
</evidence>
<dbReference type="GO" id="GO:0015074">
    <property type="term" value="P:DNA integration"/>
    <property type="evidence" value="ECO:0007669"/>
    <property type="project" value="UniProtKB-KW"/>
</dbReference>
<dbReference type="GO" id="GO:0003677">
    <property type="term" value="F:DNA binding"/>
    <property type="evidence" value="ECO:0007669"/>
    <property type="project" value="UniProtKB-UniRule"/>
</dbReference>
<dbReference type="InterPro" id="IPR044068">
    <property type="entry name" value="CB"/>
</dbReference>
<dbReference type="Gene3D" id="1.10.150.130">
    <property type="match status" value="1"/>
</dbReference>
<dbReference type="Proteomes" id="UP000019270">
    <property type="component" value="Unassembled WGS sequence"/>
</dbReference>
<proteinExistence type="inferred from homology"/>
<dbReference type="InterPro" id="IPR010998">
    <property type="entry name" value="Integrase_recombinase_N"/>
</dbReference>
<dbReference type="OrthoDB" id="184666at2"/>
<dbReference type="PATRIC" id="fig|1307436.3.peg.973"/>
<organism evidence="8 9">
    <name type="scientific">Cytobacillus firmus DS1</name>
    <dbReference type="NCBI Taxonomy" id="1307436"/>
    <lineage>
        <taxon>Bacteria</taxon>
        <taxon>Bacillati</taxon>
        <taxon>Bacillota</taxon>
        <taxon>Bacilli</taxon>
        <taxon>Bacillales</taxon>
        <taxon>Bacillaceae</taxon>
        <taxon>Cytobacillus</taxon>
    </lineage>
</organism>
<dbReference type="CDD" id="cd00397">
    <property type="entry name" value="DNA_BRE_C"/>
    <property type="match status" value="1"/>
</dbReference>
<evidence type="ECO:0000259" key="7">
    <source>
        <dbReference type="PROSITE" id="PS51900"/>
    </source>
</evidence>
<dbReference type="GO" id="GO:0006310">
    <property type="term" value="P:DNA recombination"/>
    <property type="evidence" value="ECO:0007669"/>
    <property type="project" value="UniProtKB-KW"/>
</dbReference>
<evidence type="ECO:0000256" key="1">
    <source>
        <dbReference type="ARBA" id="ARBA00008857"/>
    </source>
</evidence>
<dbReference type="PROSITE" id="PS51898">
    <property type="entry name" value="TYR_RECOMBINASE"/>
    <property type="match status" value="1"/>
</dbReference>
<dbReference type="InterPro" id="IPR002104">
    <property type="entry name" value="Integrase_catalytic"/>
</dbReference>
<comment type="caution">
    <text evidence="8">The sequence shown here is derived from an EMBL/GenBank/DDBJ whole genome shotgun (WGS) entry which is preliminary data.</text>
</comment>
<feature type="domain" description="Core-binding (CB)" evidence="7">
    <location>
        <begin position="1"/>
        <end position="84"/>
    </location>
</feature>
<dbReference type="InterPro" id="IPR050090">
    <property type="entry name" value="Tyrosine_recombinase_XerCD"/>
</dbReference>
<keyword evidence="4" id="KW-0233">DNA recombination</keyword>